<name>A0A1J4TU01_9BACT</name>
<evidence type="ECO:0000256" key="3">
    <source>
        <dbReference type="ARBA" id="ARBA00022679"/>
    </source>
</evidence>
<keyword evidence="2 6" id="KW-0489">Methyltransferase</keyword>
<dbReference type="GO" id="GO:0001510">
    <property type="term" value="P:RNA methylation"/>
    <property type="evidence" value="ECO:0007669"/>
    <property type="project" value="InterPro"/>
</dbReference>
<evidence type="ECO:0000313" key="9">
    <source>
        <dbReference type="Proteomes" id="UP000183120"/>
    </source>
</evidence>
<feature type="domain" description="SAM-dependent MTase RsmB/NOP-type" evidence="7">
    <location>
        <begin position="29"/>
        <end position="386"/>
    </location>
</feature>
<dbReference type="InterPro" id="IPR023267">
    <property type="entry name" value="RCMT"/>
</dbReference>
<gene>
    <name evidence="8" type="ORF">AUJ73_02105</name>
</gene>
<dbReference type="InterPro" id="IPR029063">
    <property type="entry name" value="SAM-dependent_MTases_sf"/>
</dbReference>
<dbReference type="EMBL" id="MNUY01000032">
    <property type="protein sequence ID" value="OIO14507.1"/>
    <property type="molecule type" value="Genomic_DNA"/>
</dbReference>
<comment type="similarity">
    <text evidence="6">Belongs to the class I-like SAM-binding methyltransferase superfamily. RsmB/NOP family.</text>
</comment>
<evidence type="ECO:0000313" key="8">
    <source>
        <dbReference type="EMBL" id="OIO14507.1"/>
    </source>
</evidence>
<accession>A0A1J4TU01</accession>
<dbReference type="InterPro" id="IPR031341">
    <property type="entry name" value="Methyltr_RsmF_N"/>
</dbReference>
<dbReference type="Proteomes" id="UP000183120">
    <property type="component" value="Unassembled WGS sequence"/>
</dbReference>
<dbReference type="Gene3D" id="3.30.70.1170">
    <property type="entry name" value="Sun protein, domain 3"/>
    <property type="match status" value="1"/>
</dbReference>
<dbReference type="Gene3D" id="3.40.50.150">
    <property type="entry name" value="Vaccinia Virus protein VP39"/>
    <property type="match status" value="1"/>
</dbReference>
<dbReference type="InterPro" id="IPR049560">
    <property type="entry name" value="MeTrfase_RsmB-F_NOP2_cat"/>
</dbReference>
<dbReference type="Pfam" id="PF01189">
    <property type="entry name" value="Methyltr_RsmB-F"/>
    <property type="match status" value="1"/>
</dbReference>
<evidence type="ECO:0000256" key="5">
    <source>
        <dbReference type="ARBA" id="ARBA00022884"/>
    </source>
</evidence>
<dbReference type="PANTHER" id="PTHR22807:SF30">
    <property type="entry name" value="28S RRNA (CYTOSINE(4447)-C(5))-METHYLTRANSFERASE-RELATED"/>
    <property type="match status" value="1"/>
</dbReference>
<comment type="caution">
    <text evidence="8">The sequence shown here is derived from an EMBL/GenBank/DDBJ whole genome shotgun (WGS) entry which is preliminary data.</text>
</comment>
<evidence type="ECO:0000259" key="7">
    <source>
        <dbReference type="PROSITE" id="PS51686"/>
    </source>
</evidence>
<dbReference type="AlphaFoldDB" id="A0A1J4TU01"/>
<proteinExistence type="inferred from homology"/>
<dbReference type="PROSITE" id="PS51686">
    <property type="entry name" value="SAM_MT_RSMB_NOP"/>
    <property type="match status" value="1"/>
</dbReference>
<sequence>MKLNKQYVLPAEFLSRLQKIIPPSKIDSVLCAFSVKRPTTLRANTLKISARDLRNIFFEKGVKLENVPWYRDAFIVKNRTLRELMEIEISAHDQNFLDPQFAKSEADSAGPVAKVFQTSLQVARDKGRLYYSDLGARSSFGEAKFRSPSSAPPAILNLYKEGYYYVQSLSSMIPLLVLNPKPGEKILDICAAPGSKTTQMATMMGNKGEILANDTSPIRRLRLEANLKIQGVNCAYVSGFPAQSLWIKFPEFFDKTLCDVPCSMEGRFHTFEPESYKGWLVKKVRNLSRLQKWILRSAVSATKVGGRIIYSTCTLSPEENEEVIDWILEKEKGKVQVEKISVAGCQLSDAVMGWDGKKYNPEVGKTARILPSETMEGFFVASLRKIKSTVKPRSSL</sequence>
<evidence type="ECO:0000256" key="2">
    <source>
        <dbReference type="ARBA" id="ARBA00022603"/>
    </source>
</evidence>
<organism evidence="8 9">
    <name type="scientific">Candidatus Gottesmanbacteria bacterium CG1_02_37_22</name>
    <dbReference type="NCBI Taxonomy" id="1805209"/>
    <lineage>
        <taxon>Bacteria</taxon>
        <taxon>Candidatus Gottesmaniibacteriota</taxon>
    </lineage>
</organism>
<reference evidence="8 9" key="1">
    <citation type="journal article" date="2016" name="Environ. Microbiol.">
        <title>Genomic resolution of a cold subsurface aquifer community provides metabolic insights for novel microbes adapted to high CO concentrations.</title>
        <authorList>
            <person name="Probst A.J."/>
            <person name="Castelle C.J."/>
            <person name="Singh A."/>
            <person name="Brown C.T."/>
            <person name="Anantharaman K."/>
            <person name="Sharon I."/>
            <person name="Hug L.A."/>
            <person name="Burstein D."/>
            <person name="Emerson J.B."/>
            <person name="Thomas B.C."/>
            <person name="Banfield J.F."/>
        </authorList>
    </citation>
    <scope>NUCLEOTIDE SEQUENCE [LARGE SCALE GENOMIC DNA]</scope>
    <source>
        <strain evidence="8">CG1_02_37_22</strain>
    </source>
</reference>
<dbReference type="STRING" id="1805209.AUJ73_02105"/>
<evidence type="ECO:0000256" key="1">
    <source>
        <dbReference type="ARBA" id="ARBA00022490"/>
    </source>
</evidence>
<keyword evidence="5 6" id="KW-0694">RNA-binding</keyword>
<keyword evidence="4 6" id="KW-0949">S-adenosyl-L-methionine</keyword>
<dbReference type="InterPro" id="IPR001678">
    <property type="entry name" value="MeTrfase_RsmB-F_NOP2_dom"/>
</dbReference>
<evidence type="ECO:0000256" key="6">
    <source>
        <dbReference type="PROSITE-ProRule" id="PRU01023"/>
    </source>
</evidence>
<dbReference type="PRINTS" id="PR02008">
    <property type="entry name" value="RCMTFAMILY"/>
</dbReference>
<comment type="caution">
    <text evidence="6">Lacks conserved residue(s) required for the propagation of feature annotation.</text>
</comment>
<keyword evidence="3 6" id="KW-0808">Transferase</keyword>
<feature type="active site" description="Nucleophile" evidence="6">
    <location>
        <position position="313"/>
    </location>
</feature>
<feature type="binding site" evidence="6">
    <location>
        <begin position="190"/>
        <end position="196"/>
    </location>
    <ligand>
        <name>S-adenosyl-L-methionine</name>
        <dbReference type="ChEBI" id="CHEBI:59789"/>
    </ligand>
</feature>
<dbReference type="PANTHER" id="PTHR22807">
    <property type="entry name" value="NOP2 YEAST -RELATED NOL1/NOP2/FMU SUN DOMAIN-CONTAINING"/>
    <property type="match status" value="1"/>
</dbReference>
<dbReference type="SUPFAM" id="SSF53335">
    <property type="entry name" value="S-adenosyl-L-methionine-dependent methyltransferases"/>
    <property type="match status" value="1"/>
</dbReference>
<keyword evidence="1" id="KW-0963">Cytoplasm</keyword>
<evidence type="ECO:0000256" key="4">
    <source>
        <dbReference type="ARBA" id="ARBA00022691"/>
    </source>
</evidence>
<dbReference type="GO" id="GO:0003723">
    <property type="term" value="F:RNA binding"/>
    <property type="evidence" value="ECO:0007669"/>
    <property type="project" value="UniProtKB-UniRule"/>
</dbReference>
<dbReference type="Pfam" id="PF17125">
    <property type="entry name" value="Methyltr_RsmF_N"/>
    <property type="match status" value="1"/>
</dbReference>
<dbReference type="GO" id="GO:0008173">
    <property type="term" value="F:RNA methyltransferase activity"/>
    <property type="evidence" value="ECO:0007669"/>
    <property type="project" value="InterPro"/>
</dbReference>
<feature type="binding site" evidence="6">
    <location>
        <position position="214"/>
    </location>
    <ligand>
        <name>S-adenosyl-L-methionine</name>
        <dbReference type="ChEBI" id="CHEBI:59789"/>
    </ligand>
</feature>
<feature type="binding site" evidence="6">
    <location>
        <position position="259"/>
    </location>
    <ligand>
        <name>S-adenosyl-L-methionine</name>
        <dbReference type="ChEBI" id="CHEBI:59789"/>
    </ligand>
</feature>
<protein>
    <recommendedName>
        <fullName evidence="7">SAM-dependent MTase RsmB/NOP-type domain-containing protein</fullName>
    </recommendedName>
</protein>